<sequence length="154" mass="16971">MTNGELPIEREDGKSGEVLPPAKEPQSKLVARAVHYSGPLPPASEFRQYDEILPGAAERILVMAETEQKHRLQAQDKIIDAGIKTEQRGQIIAALLAMTFSGVAISLFIAKQYAYAVAVMGLIAGMASVFIYKGNWKAQQDERRQEKEEPSTTE</sequence>
<protein>
    <submittedName>
        <fullName evidence="3">Predicted membrane protein</fullName>
    </submittedName>
</protein>
<dbReference type="InterPro" id="IPR019284">
    <property type="entry name" value="RP532"/>
</dbReference>
<accession>A0A381E930</accession>
<evidence type="ECO:0000313" key="4">
    <source>
        <dbReference type="Proteomes" id="UP000254572"/>
    </source>
</evidence>
<gene>
    <name evidence="3" type="ORF">NCTC13294_01502</name>
</gene>
<proteinExistence type="predicted"/>
<keyword evidence="2" id="KW-0472">Membrane</keyword>
<feature type="region of interest" description="Disordered" evidence="1">
    <location>
        <begin position="1"/>
        <end position="22"/>
    </location>
</feature>
<dbReference type="EMBL" id="UFUW01000001">
    <property type="protein sequence ID" value="SUX23370.1"/>
    <property type="molecule type" value="Genomic_DNA"/>
</dbReference>
<keyword evidence="2" id="KW-0812">Transmembrane</keyword>
<feature type="transmembrane region" description="Helical" evidence="2">
    <location>
        <begin position="115"/>
        <end position="134"/>
    </location>
</feature>
<dbReference type="AlphaFoldDB" id="A0A381E930"/>
<keyword evidence="4" id="KW-1185">Reference proteome</keyword>
<keyword evidence="2" id="KW-1133">Transmembrane helix</keyword>
<dbReference type="Pfam" id="PF10097">
    <property type="entry name" value="DUF2335"/>
    <property type="match status" value="1"/>
</dbReference>
<dbReference type="Proteomes" id="UP000254572">
    <property type="component" value="Unassembled WGS sequence"/>
</dbReference>
<feature type="transmembrane region" description="Helical" evidence="2">
    <location>
        <begin position="91"/>
        <end position="109"/>
    </location>
</feature>
<dbReference type="RefSeq" id="WP_172542276.1">
    <property type="nucleotide sequence ID" value="NZ_JBHLZC010000004.1"/>
</dbReference>
<organism evidence="3 4">
    <name type="scientific">Cardiobacterium valvarum</name>
    <dbReference type="NCBI Taxonomy" id="194702"/>
    <lineage>
        <taxon>Bacteria</taxon>
        <taxon>Pseudomonadati</taxon>
        <taxon>Pseudomonadota</taxon>
        <taxon>Gammaproteobacteria</taxon>
        <taxon>Cardiobacteriales</taxon>
        <taxon>Cardiobacteriaceae</taxon>
        <taxon>Cardiobacterium</taxon>
    </lineage>
</organism>
<evidence type="ECO:0000256" key="2">
    <source>
        <dbReference type="SAM" id="Phobius"/>
    </source>
</evidence>
<name>A0A381E930_9GAMM</name>
<reference evidence="3 4" key="1">
    <citation type="submission" date="2018-06" db="EMBL/GenBank/DDBJ databases">
        <authorList>
            <consortium name="Pathogen Informatics"/>
            <person name="Doyle S."/>
        </authorList>
    </citation>
    <scope>NUCLEOTIDE SEQUENCE [LARGE SCALE GENOMIC DNA]</scope>
    <source>
        <strain evidence="3 4">NCTC13294</strain>
    </source>
</reference>
<evidence type="ECO:0000313" key="3">
    <source>
        <dbReference type="EMBL" id="SUX23370.1"/>
    </source>
</evidence>
<evidence type="ECO:0000256" key="1">
    <source>
        <dbReference type="SAM" id="MobiDB-lite"/>
    </source>
</evidence>